<feature type="transmembrane region" description="Helical" evidence="2">
    <location>
        <begin position="152"/>
        <end position="176"/>
    </location>
</feature>
<evidence type="ECO:0000313" key="4">
    <source>
        <dbReference type="EMBL" id="KAK2076596.1"/>
    </source>
</evidence>
<proteinExistence type="predicted"/>
<evidence type="ECO:0000256" key="2">
    <source>
        <dbReference type="SAM" id="Phobius"/>
    </source>
</evidence>
<keyword evidence="3" id="KW-0732">Signal</keyword>
<dbReference type="SUPFAM" id="SSF103481">
    <property type="entry name" value="Multidrug resistance efflux transporter EmrE"/>
    <property type="match status" value="1"/>
</dbReference>
<feature type="transmembrane region" description="Helical" evidence="2">
    <location>
        <begin position="68"/>
        <end position="101"/>
    </location>
</feature>
<name>A0AAD9IE60_PROWI</name>
<gene>
    <name evidence="4" type="ORF">QBZ16_005356</name>
</gene>
<evidence type="ECO:0000256" key="3">
    <source>
        <dbReference type="SAM" id="SignalP"/>
    </source>
</evidence>
<reference evidence="4" key="1">
    <citation type="submission" date="2021-01" db="EMBL/GenBank/DDBJ databases">
        <authorList>
            <person name="Eckstrom K.M.E."/>
        </authorList>
    </citation>
    <scope>NUCLEOTIDE SEQUENCE</scope>
    <source>
        <strain evidence="4">UVCC 0001</strain>
    </source>
</reference>
<accession>A0AAD9IE60</accession>
<evidence type="ECO:0000313" key="5">
    <source>
        <dbReference type="Proteomes" id="UP001255856"/>
    </source>
</evidence>
<keyword evidence="2" id="KW-1133">Transmembrane helix</keyword>
<keyword evidence="2" id="KW-0472">Membrane</keyword>
<feature type="transmembrane region" description="Helical" evidence="2">
    <location>
        <begin position="121"/>
        <end position="140"/>
    </location>
</feature>
<feature type="transmembrane region" description="Helical" evidence="2">
    <location>
        <begin position="254"/>
        <end position="278"/>
    </location>
</feature>
<feature type="chain" id="PRO_5042205592" evidence="3">
    <location>
        <begin position="20"/>
        <end position="332"/>
    </location>
</feature>
<sequence>MSTDVAVLVLTGSLASLAGQYLSATGHASPASQIFPWARYTSTFLYAASSRLLGGRRAQPLSARQRRLLTLIGVLDTTAYILFTLGFYACGAATAGVLLAASSQVLTAAASHWVLGKRLNGVQAAAIGTILAGLAVRFGGKGSADAGKSAPLVGQGVGMAALVAAAALYASMGVVYEALHAGDNGPAPTYADISWHNSRLGFGLTSAYVALYTWPRREELLAFPAPTATALWLAVFGLSINLHMAWQARVFRTAGAMAVALANAVRGAALTLVSAALFCSPDKPWLCLDRRGALSVALTIAGGYLWSTAKRGAAVSGSDDADDEVADSKKTK</sequence>
<evidence type="ECO:0000256" key="1">
    <source>
        <dbReference type="SAM" id="MobiDB-lite"/>
    </source>
</evidence>
<dbReference type="InterPro" id="IPR037185">
    <property type="entry name" value="EmrE-like"/>
</dbReference>
<protein>
    <submittedName>
        <fullName evidence="4">Uncharacterized protein</fullName>
    </submittedName>
</protein>
<keyword evidence="5" id="KW-1185">Reference proteome</keyword>
<dbReference type="Proteomes" id="UP001255856">
    <property type="component" value="Unassembled WGS sequence"/>
</dbReference>
<keyword evidence="2" id="KW-0812">Transmembrane</keyword>
<dbReference type="AlphaFoldDB" id="A0AAD9IE60"/>
<feature type="region of interest" description="Disordered" evidence="1">
    <location>
        <begin position="313"/>
        <end position="332"/>
    </location>
</feature>
<comment type="caution">
    <text evidence="4">The sequence shown here is derived from an EMBL/GenBank/DDBJ whole genome shotgun (WGS) entry which is preliminary data.</text>
</comment>
<feature type="signal peptide" evidence="3">
    <location>
        <begin position="1"/>
        <end position="19"/>
    </location>
</feature>
<dbReference type="EMBL" id="JASFZW010000009">
    <property type="protein sequence ID" value="KAK2076596.1"/>
    <property type="molecule type" value="Genomic_DNA"/>
</dbReference>
<feature type="transmembrane region" description="Helical" evidence="2">
    <location>
        <begin position="221"/>
        <end position="242"/>
    </location>
</feature>
<organism evidence="4 5">
    <name type="scientific">Prototheca wickerhamii</name>
    <dbReference type="NCBI Taxonomy" id="3111"/>
    <lineage>
        <taxon>Eukaryota</taxon>
        <taxon>Viridiplantae</taxon>
        <taxon>Chlorophyta</taxon>
        <taxon>core chlorophytes</taxon>
        <taxon>Trebouxiophyceae</taxon>
        <taxon>Chlorellales</taxon>
        <taxon>Chlorellaceae</taxon>
        <taxon>Prototheca</taxon>
    </lineage>
</organism>